<evidence type="ECO:0000313" key="1">
    <source>
        <dbReference type="EMBL" id="SUD58003.1"/>
    </source>
</evidence>
<sequence length="164" mass="18605">MKRLLFLDFDGVLHPDAVYLTRRGIELRAEGELFMWAPLLVDALTNHPDLQIVLSTSWARNLGFDRARRALPAVLHHQVIGATWHSAMGKGWPDFIPWDVQTRYEQIQAYLSRLTAPASWIAIDDDDRGWADADRERLILTDPDHGLSDPAVAAELTHKLEMTA</sequence>
<dbReference type="Proteomes" id="UP000254084">
    <property type="component" value="Unassembled WGS sequence"/>
</dbReference>
<dbReference type="EMBL" id="UGUW01000002">
    <property type="protein sequence ID" value="SUD58003.1"/>
    <property type="molecule type" value="Genomic_DNA"/>
</dbReference>
<gene>
    <name evidence="1" type="ORF">NCTC10860_00209</name>
</gene>
<reference evidence="1 2" key="1">
    <citation type="submission" date="2018-06" db="EMBL/GenBank/DDBJ databases">
        <authorList>
            <consortium name="Pathogen Informatics"/>
            <person name="Doyle S."/>
        </authorList>
    </citation>
    <scope>NUCLEOTIDE SEQUENCE [LARGE SCALE GENOMIC DNA]</scope>
    <source>
        <strain evidence="1 2">NCTC10860</strain>
    </source>
</reference>
<organism evidence="1 2">
    <name type="scientific">Ectopseudomonas oleovorans</name>
    <name type="common">Pseudomonas oleovorans</name>
    <dbReference type="NCBI Taxonomy" id="301"/>
    <lineage>
        <taxon>Bacteria</taxon>
        <taxon>Pseudomonadati</taxon>
        <taxon>Pseudomonadota</taxon>
        <taxon>Gammaproteobacteria</taxon>
        <taxon>Pseudomonadales</taxon>
        <taxon>Pseudomonadaceae</taxon>
        <taxon>Ectopseudomonas</taxon>
    </lineage>
</organism>
<evidence type="ECO:0000313" key="2">
    <source>
        <dbReference type="Proteomes" id="UP000254084"/>
    </source>
</evidence>
<proteinExistence type="predicted"/>
<accession>A0A379K066</accession>
<dbReference type="Pfam" id="PF18143">
    <property type="entry name" value="HAD_SAK_2"/>
    <property type="match status" value="1"/>
</dbReference>
<dbReference type="AlphaFoldDB" id="A0A379K066"/>
<dbReference type="RefSeq" id="WP_169715568.1">
    <property type="nucleotide sequence ID" value="NZ_UGUW01000002.1"/>
</dbReference>
<protein>
    <submittedName>
        <fullName evidence="1">Uncharacterized protein</fullName>
    </submittedName>
</protein>
<name>A0A379K066_ECTOL</name>